<dbReference type="AlphaFoldDB" id="A0A6G1FTD7"/>
<dbReference type="InterPro" id="IPR010490">
    <property type="entry name" value="COG6"/>
</dbReference>
<keyword evidence="5 10" id="KW-0653">Protein transport</keyword>
<feature type="domain" description="Conserved Oligomeric Golgi complex subunit 6 C-terminal" evidence="12">
    <location>
        <begin position="205"/>
        <end position="689"/>
    </location>
</feature>
<dbReference type="PANTHER" id="PTHR21506">
    <property type="entry name" value="COMPONENT OF OLIGOMERIC GOLGI COMPLEX 6"/>
    <property type="match status" value="1"/>
</dbReference>
<evidence type="ECO:0000256" key="3">
    <source>
        <dbReference type="ARBA" id="ARBA00020973"/>
    </source>
</evidence>
<evidence type="ECO:0000256" key="6">
    <source>
        <dbReference type="ARBA" id="ARBA00023034"/>
    </source>
</evidence>
<dbReference type="GO" id="GO:0006891">
    <property type="term" value="P:intra-Golgi vesicle-mediated transport"/>
    <property type="evidence" value="ECO:0007669"/>
    <property type="project" value="UniProtKB-UniRule"/>
</dbReference>
<evidence type="ECO:0000256" key="4">
    <source>
        <dbReference type="ARBA" id="ARBA00022448"/>
    </source>
</evidence>
<dbReference type="EMBL" id="ML975176">
    <property type="protein sequence ID" value="KAF1809000.1"/>
    <property type="molecule type" value="Genomic_DNA"/>
</dbReference>
<evidence type="ECO:0000259" key="12">
    <source>
        <dbReference type="Pfam" id="PF20653"/>
    </source>
</evidence>
<feature type="domain" description="Conserved oligomeric complex COG6 N-terminal" evidence="11">
    <location>
        <begin position="62"/>
        <end position="165"/>
    </location>
</feature>
<evidence type="ECO:0000256" key="1">
    <source>
        <dbReference type="ARBA" id="ARBA00004395"/>
    </source>
</evidence>
<evidence type="ECO:0000256" key="2">
    <source>
        <dbReference type="ARBA" id="ARBA00011023"/>
    </source>
</evidence>
<reference evidence="15" key="3">
    <citation type="submission" date="2025-04" db="UniProtKB">
        <authorList>
            <consortium name="RefSeq"/>
        </authorList>
    </citation>
    <scope>IDENTIFICATION</scope>
    <source>
        <strain evidence="15">CBS 781.70</strain>
    </source>
</reference>
<dbReference type="Pfam" id="PF20653">
    <property type="entry name" value="COG6_C"/>
    <property type="match status" value="1"/>
</dbReference>
<dbReference type="RefSeq" id="XP_033530631.1">
    <property type="nucleotide sequence ID" value="XM_033677748.1"/>
</dbReference>
<evidence type="ECO:0000256" key="5">
    <source>
        <dbReference type="ARBA" id="ARBA00022927"/>
    </source>
</evidence>
<evidence type="ECO:0000256" key="8">
    <source>
        <dbReference type="ARBA" id="ARBA00031348"/>
    </source>
</evidence>
<keyword evidence="14" id="KW-1185">Reference proteome</keyword>
<keyword evidence="6 10" id="KW-0333">Golgi apparatus</keyword>
<evidence type="ECO:0000313" key="14">
    <source>
        <dbReference type="Proteomes" id="UP000504638"/>
    </source>
</evidence>
<reference evidence="15" key="2">
    <citation type="submission" date="2020-04" db="EMBL/GenBank/DDBJ databases">
        <authorList>
            <consortium name="NCBI Genome Project"/>
        </authorList>
    </citation>
    <scope>NUCLEOTIDE SEQUENCE</scope>
    <source>
        <strain evidence="15">CBS 781.70</strain>
    </source>
</reference>
<sequence length="690" mass="76681">MSTPLPSNPMGSPFFDESASTDATLAEGPSFPRGSTVSSRISNILSVSYADQAIRDALQTLQSRGASDYNQVRRHFYHDVQKETIQCNAEVVQDFGKIAVDLHKIGELVAVLRERCTVMRNDLDVSRSEINPVLKESKDLLEKSSEVEQKRDLLDATQTHFMVHELSDISASIPPGAPGDEFFEKIVQVKRIRRDCQVLLGAENQSLGLQIMEQASKRLNGLFQSLFNWVQREFKTLDLENPQISAAIRRSLRALSERPSLFRSCLDAFSVSREAVLSDSFHAALTGSVGGDQKQPSKPIELIAHEPIRYAGDMLAWIHSATVSEREALEALFIGEGREIAKGLEAGRDDDPWSVDEEGVVFDPRTALAELVDRNLSSVARLLRQRAEQVIHSHDDPGVAFKIANLVAFYRSILSKLLGGEGSVADTLRAIETSANRQFKAGVRDHIAALEHEKQVIPDHCAPPEFLADALRLIGELMITVDTSIDASGHEEQISESVLEEALDPFLEHSKAISNHAEKPDRQVFALNCLLATKSALQPFSFTKSRLGKIKQSLEGISRELTDYQYSRLLESSGIMPLMDALNRFSDADRRLLSALELPILQPQSVLEIGQQLDDFLPSALMDATEIIRDLRDPDLARQITEEAAELFCEDFEQLEHKISTIEEQAESAGRPGLRQVFPRTTAEIRVLLS</sequence>
<comment type="subunit">
    <text evidence="10">Component of the conserved oligomeric Golgi complex.</text>
</comment>
<evidence type="ECO:0000256" key="7">
    <source>
        <dbReference type="ARBA" id="ARBA00023136"/>
    </source>
</evidence>
<dbReference type="Pfam" id="PF06419">
    <property type="entry name" value="COG6_N"/>
    <property type="match status" value="1"/>
</dbReference>
<comment type="subcellular location">
    <subcellularLocation>
        <location evidence="1 10">Golgi apparatus membrane</location>
        <topology evidence="1 10">Peripheral membrane protein</topology>
    </subcellularLocation>
</comment>
<evidence type="ECO:0000259" key="11">
    <source>
        <dbReference type="Pfam" id="PF06419"/>
    </source>
</evidence>
<dbReference type="GO" id="GO:0017119">
    <property type="term" value="C:Golgi transport complex"/>
    <property type="evidence" value="ECO:0007669"/>
    <property type="project" value="UniProtKB-UniRule"/>
</dbReference>
<keyword evidence="7 10" id="KW-0472">Membrane</keyword>
<gene>
    <name evidence="13 15" type="ORF">P152DRAFT_442538</name>
</gene>
<dbReference type="GO" id="GO:0015031">
    <property type="term" value="P:protein transport"/>
    <property type="evidence" value="ECO:0007669"/>
    <property type="project" value="UniProtKB-KW"/>
</dbReference>
<reference evidence="13 15" key="1">
    <citation type="submission" date="2020-01" db="EMBL/GenBank/DDBJ databases">
        <authorList>
            <consortium name="DOE Joint Genome Institute"/>
            <person name="Haridas S."/>
            <person name="Albert R."/>
            <person name="Binder M."/>
            <person name="Bloem J."/>
            <person name="Labutti K."/>
            <person name="Salamov A."/>
            <person name="Andreopoulos B."/>
            <person name="Baker S.E."/>
            <person name="Barry K."/>
            <person name="Bills G."/>
            <person name="Bluhm B.H."/>
            <person name="Cannon C."/>
            <person name="Castanera R."/>
            <person name="Culley D.E."/>
            <person name="Daum C."/>
            <person name="Ezra D."/>
            <person name="Gonzalez J.B."/>
            <person name="Henrissat B."/>
            <person name="Kuo A."/>
            <person name="Liang C."/>
            <person name="Lipzen A."/>
            <person name="Lutzoni F."/>
            <person name="Magnuson J."/>
            <person name="Mondo S."/>
            <person name="Nolan M."/>
            <person name="Ohm R."/>
            <person name="Pangilinan J."/>
            <person name="Park H.-J."/>
            <person name="Ramirez L."/>
            <person name="Alfaro M."/>
            <person name="Sun H."/>
            <person name="Tritt A."/>
            <person name="Yoshinaga Y."/>
            <person name="Zwiers L.-H."/>
            <person name="Turgeon B.G."/>
            <person name="Goodwin S.B."/>
            <person name="Spatafora J.W."/>
            <person name="Crous P.W."/>
            <person name="Grigoriev I.V."/>
        </authorList>
    </citation>
    <scope>NUCLEOTIDE SEQUENCE</scope>
    <source>
        <strain evidence="13 15">CBS 781.70</strain>
    </source>
</reference>
<evidence type="ECO:0000313" key="15">
    <source>
        <dbReference type="RefSeq" id="XP_033530631.1"/>
    </source>
</evidence>
<proteinExistence type="inferred from homology"/>
<dbReference type="PANTHER" id="PTHR21506:SF0">
    <property type="entry name" value="CONSERVED OLIGOMERIC GOLGI COMPLEX SUBUNIT 6"/>
    <property type="match status" value="1"/>
</dbReference>
<evidence type="ECO:0000313" key="13">
    <source>
        <dbReference type="EMBL" id="KAF1809000.1"/>
    </source>
</evidence>
<comment type="similarity">
    <text evidence="2 10">Belongs to the COG6 family.</text>
</comment>
<keyword evidence="4 10" id="KW-0813">Transport</keyword>
<protein>
    <recommendedName>
        <fullName evidence="3 10">Conserved oligomeric Golgi complex subunit 6</fullName>
        <shortName evidence="10">COG complex subunit 6</shortName>
    </recommendedName>
    <alternativeName>
        <fullName evidence="8 10">Component of oligomeric Golgi complex 6</fullName>
    </alternativeName>
</protein>
<comment type="function">
    <text evidence="9">Acts as a component of the peripheral membrane COG complex that is involved in intra-Golgi protein trafficking. COG is located at the cis-Golgi, and regulates tethering of retrograde intra-Golgi vesicles and possibly a number of other membrane trafficking events.</text>
</comment>
<dbReference type="Proteomes" id="UP000504638">
    <property type="component" value="Unplaced"/>
</dbReference>
<dbReference type="SMART" id="SM01087">
    <property type="entry name" value="COG6"/>
    <property type="match status" value="1"/>
</dbReference>
<accession>A0A6G1FTD7</accession>
<evidence type="ECO:0000256" key="10">
    <source>
        <dbReference type="RuleBase" id="RU365075"/>
    </source>
</evidence>
<dbReference type="InterPro" id="IPR048368">
    <property type="entry name" value="COG6_N"/>
</dbReference>
<evidence type="ECO:0000256" key="9">
    <source>
        <dbReference type="ARBA" id="ARBA00043873"/>
    </source>
</evidence>
<dbReference type="GeneID" id="54418318"/>
<dbReference type="InterPro" id="IPR048369">
    <property type="entry name" value="COG6_C"/>
</dbReference>
<dbReference type="OrthoDB" id="272987at2759"/>
<organism evidence="13">
    <name type="scientific">Eremomyces bilateralis CBS 781.70</name>
    <dbReference type="NCBI Taxonomy" id="1392243"/>
    <lineage>
        <taxon>Eukaryota</taxon>
        <taxon>Fungi</taxon>
        <taxon>Dikarya</taxon>
        <taxon>Ascomycota</taxon>
        <taxon>Pezizomycotina</taxon>
        <taxon>Dothideomycetes</taxon>
        <taxon>Dothideomycetes incertae sedis</taxon>
        <taxon>Eremomycetales</taxon>
        <taxon>Eremomycetaceae</taxon>
        <taxon>Eremomyces</taxon>
    </lineage>
</organism>
<dbReference type="GO" id="GO:0000139">
    <property type="term" value="C:Golgi membrane"/>
    <property type="evidence" value="ECO:0007669"/>
    <property type="project" value="UniProtKB-SubCell"/>
</dbReference>
<name>A0A6G1FTD7_9PEZI</name>
<comment type="function">
    <text evidence="10">Acts as component of the peripheral membrane COG complex that is involved in intra-Golgi protein trafficking. COG is located at the cis-Golgi, and regulates tethering of retrograde intra-Golgi vesicles and possibly a number of other membrane trafficking events.</text>
</comment>